<evidence type="ECO:0000259" key="12">
    <source>
        <dbReference type="Pfam" id="PF00122"/>
    </source>
</evidence>
<feature type="transmembrane region" description="Helical" evidence="11">
    <location>
        <begin position="563"/>
        <end position="582"/>
    </location>
</feature>
<dbReference type="NCBIfam" id="TIGR01525">
    <property type="entry name" value="ATPase-IB_hvy"/>
    <property type="match status" value="1"/>
</dbReference>
<dbReference type="PRINTS" id="PR00120">
    <property type="entry name" value="HATPASE"/>
</dbReference>
<dbReference type="SFLD" id="SFLDF00027">
    <property type="entry name" value="p-type_atpase"/>
    <property type="match status" value="1"/>
</dbReference>
<keyword evidence="6 11" id="KW-0067">ATP-binding</keyword>
<dbReference type="InterPro" id="IPR023214">
    <property type="entry name" value="HAD_sf"/>
</dbReference>
<keyword evidence="11" id="KW-1003">Cell membrane</keyword>
<keyword evidence="10 11" id="KW-0472">Membrane</keyword>
<keyword evidence="9 11" id="KW-1133">Transmembrane helix</keyword>
<dbReference type="InterPro" id="IPR023298">
    <property type="entry name" value="ATPase_P-typ_TM_dom_sf"/>
</dbReference>
<evidence type="ECO:0000256" key="4">
    <source>
        <dbReference type="ARBA" id="ARBA00022723"/>
    </source>
</evidence>
<dbReference type="Gene3D" id="2.70.150.10">
    <property type="entry name" value="Calcium-transporting ATPase, cytoplasmic transduction domain A"/>
    <property type="match status" value="1"/>
</dbReference>
<dbReference type="InterPro" id="IPR018303">
    <property type="entry name" value="ATPase_P-typ_P_site"/>
</dbReference>
<dbReference type="SUPFAM" id="SSF81660">
    <property type="entry name" value="Metal cation-transporting ATPase, ATP-binding domain N"/>
    <property type="match status" value="1"/>
</dbReference>
<evidence type="ECO:0000256" key="11">
    <source>
        <dbReference type="RuleBase" id="RU362081"/>
    </source>
</evidence>
<dbReference type="InterPro" id="IPR023299">
    <property type="entry name" value="ATPase_P-typ_cyto_dom_N"/>
</dbReference>
<dbReference type="InterPro" id="IPR044492">
    <property type="entry name" value="P_typ_ATPase_HD_dom"/>
</dbReference>
<dbReference type="NCBIfam" id="TIGR01494">
    <property type="entry name" value="ATPase_P-type"/>
    <property type="match status" value="1"/>
</dbReference>
<keyword evidence="5 11" id="KW-0547">Nucleotide-binding</keyword>
<comment type="caution">
    <text evidence="11">Lacks conserved residue(s) required for the propagation of feature annotation.</text>
</comment>
<evidence type="ECO:0000256" key="7">
    <source>
        <dbReference type="ARBA" id="ARBA00022842"/>
    </source>
</evidence>
<dbReference type="PRINTS" id="PR00119">
    <property type="entry name" value="CATATPASE"/>
</dbReference>
<proteinExistence type="inferred from homology"/>
<protein>
    <submittedName>
        <fullName evidence="13">Heavy metal translocating P-type ATPase</fullName>
    </submittedName>
</protein>
<dbReference type="InterPro" id="IPR001757">
    <property type="entry name" value="P_typ_ATPase"/>
</dbReference>
<evidence type="ECO:0000256" key="8">
    <source>
        <dbReference type="ARBA" id="ARBA00022967"/>
    </source>
</evidence>
<evidence type="ECO:0000256" key="9">
    <source>
        <dbReference type="ARBA" id="ARBA00022989"/>
    </source>
</evidence>
<dbReference type="InterPro" id="IPR008250">
    <property type="entry name" value="ATPase_P-typ_transduc_dom_A_sf"/>
</dbReference>
<evidence type="ECO:0000256" key="5">
    <source>
        <dbReference type="ARBA" id="ARBA00022741"/>
    </source>
</evidence>
<name>A0ABS0LMR8_9LACT</name>
<accession>A0ABS0LMR8</accession>
<dbReference type="PANTHER" id="PTHR43079:SF1">
    <property type="entry name" value="CADMIUM_ZINC-TRANSPORTING ATPASE HMA1, CHLOROPLASTIC-RELATED"/>
    <property type="match status" value="1"/>
</dbReference>
<comment type="similarity">
    <text evidence="2 11">Belongs to the cation transport ATPase (P-type) (TC 3.A.3) family. Type IB subfamily.</text>
</comment>
<dbReference type="Proteomes" id="UP000721415">
    <property type="component" value="Unassembled WGS sequence"/>
</dbReference>
<dbReference type="SFLD" id="SFLDG00002">
    <property type="entry name" value="C1.7:_P-type_atpase_like"/>
    <property type="match status" value="1"/>
</dbReference>
<keyword evidence="4 11" id="KW-0479">Metal-binding</keyword>
<dbReference type="Pfam" id="PF00702">
    <property type="entry name" value="Hydrolase"/>
    <property type="match status" value="1"/>
</dbReference>
<dbReference type="InterPro" id="IPR027256">
    <property type="entry name" value="P-typ_ATPase_IB"/>
</dbReference>
<feature type="transmembrane region" description="Helical" evidence="11">
    <location>
        <begin position="12"/>
        <end position="31"/>
    </location>
</feature>
<dbReference type="PROSITE" id="PS01229">
    <property type="entry name" value="COF_2"/>
    <property type="match status" value="1"/>
</dbReference>
<gene>
    <name evidence="13" type="ORF">HZY91_00855</name>
</gene>
<keyword evidence="7" id="KW-0460">Magnesium</keyword>
<dbReference type="PROSITE" id="PS00154">
    <property type="entry name" value="ATPASE_E1_E2"/>
    <property type="match status" value="1"/>
</dbReference>
<dbReference type="Gene3D" id="3.40.50.1000">
    <property type="entry name" value="HAD superfamily/HAD-like"/>
    <property type="match status" value="1"/>
</dbReference>
<dbReference type="SUPFAM" id="SSF81653">
    <property type="entry name" value="Calcium ATPase, transduction domain A"/>
    <property type="match status" value="1"/>
</dbReference>
<evidence type="ECO:0000256" key="3">
    <source>
        <dbReference type="ARBA" id="ARBA00022692"/>
    </source>
</evidence>
<keyword evidence="14" id="KW-1185">Reference proteome</keyword>
<evidence type="ECO:0000313" key="13">
    <source>
        <dbReference type="EMBL" id="MBG9985439.1"/>
    </source>
</evidence>
<feature type="transmembrane region" description="Helical" evidence="11">
    <location>
        <begin position="237"/>
        <end position="256"/>
    </location>
</feature>
<dbReference type="InterPro" id="IPR059000">
    <property type="entry name" value="ATPase_P-type_domA"/>
</dbReference>
<feature type="domain" description="P-type ATPase A" evidence="12">
    <location>
        <begin position="118"/>
        <end position="217"/>
    </location>
</feature>
<reference evidence="13 14" key="1">
    <citation type="submission" date="2020-07" db="EMBL/GenBank/DDBJ databases">
        <title>Facklamia lactis sp. nov., isolated from raw milk.</title>
        <authorList>
            <person name="Doll E.V."/>
            <person name="Huptas C."/>
            <person name="Staib L."/>
            <person name="Wenning M."/>
            <person name="Scherer S."/>
        </authorList>
    </citation>
    <scope>NUCLEOTIDE SEQUENCE [LARGE SCALE GENOMIC DNA]</scope>
    <source>
        <strain evidence="13 14">DSM 111018</strain>
    </source>
</reference>
<keyword evidence="3 11" id="KW-0812">Transmembrane</keyword>
<dbReference type="SUPFAM" id="SSF81665">
    <property type="entry name" value="Calcium ATPase, transmembrane domain M"/>
    <property type="match status" value="1"/>
</dbReference>
<evidence type="ECO:0000313" key="14">
    <source>
        <dbReference type="Proteomes" id="UP000721415"/>
    </source>
</evidence>
<evidence type="ECO:0000256" key="10">
    <source>
        <dbReference type="ARBA" id="ARBA00023136"/>
    </source>
</evidence>
<dbReference type="InterPro" id="IPR036412">
    <property type="entry name" value="HAD-like_sf"/>
</dbReference>
<comment type="caution">
    <text evidence="13">The sequence shown here is derived from an EMBL/GenBank/DDBJ whole genome shotgun (WGS) entry which is preliminary data.</text>
</comment>
<keyword evidence="8" id="KW-1278">Translocase</keyword>
<sequence length="615" mass="66731">MLQHLFKSREGQFFIVGTVFLIGGFILLNLHPVLSQFAFYLSIIFLGYFAAKDALLETIQNGKLNVDLLMILSALGAVLIQYESEGAMLLLIFAGAEVLEDYATNKSSKAISELMGQVPNTAQLLNEEGEIIEIATDELVIGNTVVVAKGSSIPIDGIVDRQVLINEAALTGESLPVEKDSGQEVFAGTLNLGDAFHLEVNKTSSETIFSNIIRMVEEAQTRPSKIANFIERFESRYALGVIIIVPLFIASLYFLLNYSFQEAFYRGMVLLTVASPCALVASATPATLSAISNGAKNGVLVKGGAAMEALNTMDLLFSDKTGTLTKGEFSVVDYQLEDSILEEVVFMEQQSSHPIATAIVDHFSHLNLSQIDRNQPVEEIAGSGIQKGNIRVGKPSIFANLSNIHDYTDKIETAYTTILVANDRKILGYLSLADQIRPQAIHAVSNFQQSGVEMYLITGDNEKVAADVAQQLGIKRYQAACLPEDKINLVKEKQNDHKTVGMIGDGINDAPALANADIGIAMGSGSSVAMESADIVIVKNDLSKLFYSYELSHKLNQIIKQNIVFAVGVIILLIILNLMGILDLPAGVIFHEGSTILVILNGLRLLKQHHVPEAN</sequence>
<organism evidence="13 14">
    <name type="scientific">Facklamia lactis</name>
    <dbReference type="NCBI Taxonomy" id="2749967"/>
    <lineage>
        <taxon>Bacteria</taxon>
        <taxon>Bacillati</taxon>
        <taxon>Bacillota</taxon>
        <taxon>Bacilli</taxon>
        <taxon>Lactobacillales</taxon>
        <taxon>Aerococcaceae</taxon>
        <taxon>Facklamia</taxon>
    </lineage>
</organism>
<dbReference type="SFLD" id="SFLDS00003">
    <property type="entry name" value="Haloacid_Dehalogenase"/>
    <property type="match status" value="1"/>
</dbReference>
<evidence type="ECO:0000256" key="1">
    <source>
        <dbReference type="ARBA" id="ARBA00004141"/>
    </source>
</evidence>
<dbReference type="EMBL" id="JACBXQ010000001">
    <property type="protein sequence ID" value="MBG9985439.1"/>
    <property type="molecule type" value="Genomic_DNA"/>
</dbReference>
<dbReference type="Pfam" id="PF00122">
    <property type="entry name" value="E1-E2_ATPase"/>
    <property type="match status" value="1"/>
</dbReference>
<comment type="subcellular location">
    <subcellularLocation>
        <location evidence="11">Cell membrane</location>
    </subcellularLocation>
    <subcellularLocation>
        <location evidence="1">Membrane</location>
        <topology evidence="1">Multi-pass membrane protein</topology>
    </subcellularLocation>
</comment>
<dbReference type="SUPFAM" id="SSF56784">
    <property type="entry name" value="HAD-like"/>
    <property type="match status" value="1"/>
</dbReference>
<dbReference type="InterPro" id="IPR051949">
    <property type="entry name" value="Cation_Transport_ATPase"/>
</dbReference>
<dbReference type="PANTHER" id="PTHR43079">
    <property type="entry name" value="PROBABLE CADMIUM/ZINC-TRANSPORTING ATPASE HMA1"/>
    <property type="match status" value="1"/>
</dbReference>
<evidence type="ECO:0000256" key="2">
    <source>
        <dbReference type="ARBA" id="ARBA00006024"/>
    </source>
</evidence>
<evidence type="ECO:0000256" key="6">
    <source>
        <dbReference type="ARBA" id="ARBA00022840"/>
    </source>
</evidence>
<dbReference type="RefSeq" id="WP_197113690.1">
    <property type="nucleotide sequence ID" value="NZ_JACBXQ010000001.1"/>
</dbReference>
<dbReference type="Gene3D" id="3.40.1110.10">
    <property type="entry name" value="Calcium-transporting ATPase, cytoplasmic domain N"/>
    <property type="match status" value="1"/>
</dbReference>